<organism evidence="4 5">
    <name type="scientific">Thermoflavimicrobium dichotomicum</name>
    <dbReference type="NCBI Taxonomy" id="46223"/>
    <lineage>
        <taxon>Bacteria</taxon>
        <taxon>Bacillati</taxon>
        <taxon>Bacillota</taxon>
        <taxon>Bacilli</taxon>
        <taxon>Bacillales</taxon>
        <taxon>Thermoactinomycetaceae</taxon>
        <taxon>Thermoflavimicrobium</taxon>
    </lineage>
</organism>
<dbReference type="InterPro" id="IPR046342">
    <property type="entry name" value="CBS_dom_sf"/>
</dbReference>
<evidence type="ECO:0000256" key="1">
    <source>
        <dbReference type="ARBA" id="ARBA00023122"/>
    </source>
</evidence>
<proteinExistence type="predicted"/>
<sequence>MNKVRDIMSTNVIFVSPDDNLYEVACLMRDNNVGSIPVLENNQLKGMITDRDIVIRGVAERKPNSSAVKDIMSSRLVYGRPDMSIDEAANIMAEAQVRRLPVVENNQLVGIVSIGDMAVREPFADEAGRAMQEITETHNPRVSSDLQH</sequence>
<dbReference type="OrthoDB" id="9802114at2"/>
<evidence type="ECO:0000313" key="4">
    <source>
        <dbReference type="EMBL" id="SFI98730.1"/>
    </source>
</evidence>
<dbReference type="EMBL" id="FORR01000003">
    <property type="protein sequence ID" value="SFI98730.1"/>
    <property type="molecule type" value="Genomic_DNA"/>
</dbReference>
<evidence type="ECO:0000256" key="2">
    <source>
        <dbReference type="PROSITE-ProRule" id="PRU00703"/>
    </source>
</evidence>
<reference evidence="4 5" key="1">
    <citation type="submission" date="2016-10" db="EMBL/GenBank/DDBJ databases">
        <authorList>
            <person name="de Groot N.N."/>
        </authorList>
    </citation>
    <scope>NUCLEOTIDE SEQUENCE [LARGE SCALE GENOMIC DNA]</scope>
    <source>
        <strain evidence="4 5">DSM 44778</strain>
    </source>
</reference>
<dbReference type="Gene3D" id="3.10.580.10">
    <property type="entry name" value="CBS-domain"/>
    <property type="match status" value="1"/>
</dbReference>
<protein>
    <submittedName>
        <fullName evidence="4">CBS domain-containing protein</fullName>
    </submittedName>
</protein>
<dbReference type="SUPFAM" id="SSF54631">
    <property type="entry name" value="CBS-domain pair"/>
    <property type="match status" value="1"/>
</dbReference>
<dbReference type="SMART" id="SM00116">
    <property type="entry name" value="CBS"/>
    <property type="match status" value="2"/>
</dbReference>
<dbReference type="PANTHER" id="PTHR43080:SF2">
    <property type="entry name" value="CBS DOMAIN-CONTAINING PROTEIN"/>
    <property type="match status" value="1"/>
</dbReference>
<keyword evidence="5" id="KW-1185">Reference proteome</keyword>
<dbReference type="RefSeq" id="WP_093228499.1">
    <property type="nucleotide sequence ID" value="NZ_FORR01000003.1"/>
</dbReference>
<dbReference type="CDD" id="cd04622">
    <property type="entry name" value="CBS_pair_HRP1_like"/>
    <property type="match status" value="1"/>
</dbReference>
<feature type="domain" description="CBS" evidence="3">
    <location>
        <begin position="72"/>
        <end position="131"/>
    </location>
</feature>
<dbReference type="InterPro" id="IPR000644">
    <property type="entry name" value="CBS_dom"/>
</dbReference>
<dbReference type="STRING" id="46223.SAMN05421852_103144"/>
<dbReference type="AlphaFoldDB" id="A0A1I3MPJ4"/>
<feature type="domain" description="CBS" evidence="3">
    <location>
        <begin position="8"/>
        <end position="66"/>
    </location>
</feature>
<dbReference type="Proteomes" id="UP000199545">
    <property type="component" value="Unassembled WGS sequence"/>
</dbReference>
<dbReference type="Pfam" id="PF00571">
    <property type="entry name" value="CBS"/>
    <property type="match status" value="2"/>
</dbReference>
<dbReference type="PANTHER" id="PTHR43080">
    <property type="entry name" value="CBS DOMAIN-CONTAINING PROTEIN CBSX3, MITOCHONDRIAL"/>
    <property type="match status" value="1"/>
</dbReference>
<dbReference type="PROSITE" id="PS51371">
    <property type="entry name" value="CBS"/>
    <property type="match status" value="2"/>
</dbReference>
<gene>
    <name evidence="4" type="ORF">SAMN05421852_103144</name>
</gene>
<name>A0A1I3MPJ4_9BACL</name>
<keyword evidence="1 2" id="KW-0129">CBS domain</keyword>
<accession>A0A1I3MPJ4</accession>
<dbReference type="InterPro" id="IPR051257">
    <property type="entry name" value="Diverse_CBS-Domain"/>
</dbReference>
<evidence type="ECO:0000259" key="3">
    <source>
        <dbReference type="PROSITE" id="PS51371"/>
    </source>
</evidence>
<evidence type="ECO:0000313" key="5">
    <source>
        <dbReference type="Proteomes" id="UP000199545"/>
    </source>
</evidence>